<dbReference type="GO" id="GO:0033554">
    <property type="term" value="P:cellular response to stress"/>
    <property type="evidence" value="ECO:0007669"/>
    <property type="project" value="UniProtKB-ARBA"/>
</dbReference>
<evidence type="ECO:0000256" key="1">
    <source>
        <dbReference type="ARBA" id="ARBA00004477"/>
    </source>
</evidence>
<reference evidence="9 10" key="1">
    <citation type="journal article" date="2010" name="Nature">
        <title>The genome of a songbird.</title>
        <authorList>
            <person name="Warren W.C."/>
            <person name="Clayton D.F."/>
            <person name="Ellegren H."/>
            <person name="Arnold A.P."/>
            <person name="Hillier L.W."/>
            <person name="Kunstner A."/>
            <person name="Searle S."/>
            <person name="White S."/>
            <person name="Vilella A.J."/>
            <person name="Fairley S."/>
            <person name="Heger A."/>
            <person name="Kong L."/>
            <person name="Ponting C.P."/>
            <person name="Jarvis E.D."/>
            <person name="Mello C.V."/>
            <person name="Minx P."/>
            <person name="Lovell P."/>
            <person name="Velho T.A."/>
            <person name="Ferris M."/>
            <person name="Balakrishnan C.N."/>
            <person name="Sinha S."/>
            <person name="Blatti C."/>
            <person name="London S.E."/>
            <person name="Li Y."/>
            <person name="Lin Y.C."/>
            <person name="George J."/>
            <person name="Sweedler J."/>
            <person name="Southey B."/>
            <person name="Gunaratne P."/>
            <person name="Watson M."/>
            <person name="Nam K."/>
            <person name="Backstrom N."/>
            <person name="Smeds L."/>
            <person name="Nabholz B."/>
            <person name="Itoh Y."/>
            <person name="Whitney O."/>
            <person name="Pfenning A.R."/>
            <person name="Howard J."/>
            <person name="Volker M."/>
            <person name="Skinner B.M."/>
            <person name="Griffin D.K."/>
            <person name="Ye L."/>
            <person name="McLaren W.M."/>
            <person name="Flicek P."/>
            <person name="Quesada V."/>
            <person name="Velasco G."/>
            <person name="Lopez-Otin C."/>
            <person name="Puente X.S."/>
            <person name="Olender T."/>
            <person name="Lancet D."/>
            <person name="Smit A.F."/>
            <person name="Hubley R."/>
            <person name="Konkel M.K."/>
            <person name="Walker J.A."/>
            <person name="Batzer M.A."/>
            <person name="Gu W."/>
            <person name="Pollock D.D."/>
            <person name="Chen L."/>
            <person name="Cheng Z."/>
            <person name="Eichler E.E."/>
            <person name="Stapley J."/>
            <person name="Slate J."/>
            <person name="Ekblom R."/>
            <person name="Birkhead T."/>
            <person name="Burke T."/>
            <person name="Burt D."/>
            <person name="Scharff C."/>
            <person name="Adam I."/>
            <person name="Richard H."/>
            <person name="Sultan M."/>
            <person name="Soldatov A."/>
            <person name="Lehrach H."/>
            <person name="Edwards S.V."/>
            <person name="Yang S.P."/>
            <person name="Li X."/>
            <person name="Graves T."/>
            <person name="Fulton L."/>
            <person name="Nelson J."/>
            <person name="Chinwalla A."/>
            <person name="Hou S."/>
            <person name="Mardis E.R."/>
            <person name="Wilson R.K."/>
        </authorList>
    </citation>
    <scope>NUCLEOTIDE SEQUENCE [LARGE SCALE GENOMIC DNA]</scope>
</reference>
<dbReference type="Pfam" id="PF04511">
    <property type="entry name" value="DER1"/>
    <property type="match status" value="1"/>
</dbReference>
<dbReference type="AlphaFoldDB" id="H0ZQ94"/>
<dbReference type="PANTHER" id="PTHR11009">
    <property type="entry name" value="DER1-LIKE PROTEIN, DERLIN"/>
    <property type="match status" value="1"/>
</dbReference>
<accession>H0ZQ94</accession>
<evidence type="ECO:0000313" key="9">
    <source>
        <dbReference type="Ensembl" id="ENSTGUP00000012781.2"/>
    </source>
</evidence>
<dbReference type="HOGENOM" id="CLU_051898_3_1_1"/>
<evidence type="ECO:0000256" key="4">
    <source>
        <dbReference type="ARBA" id="ARBA00022824"/>
    </source>
</evidence>
<evidence type="ECO:0000256" key="5">
    <source>
        <dbReference type="ARBA" id="ARBA00022989"/>
    </source>
</evidence>
<dbReference type="Proteomes" id="UP000007754">
    <property type="component" value="Chromosome 2"/>
</dbReference>
<dbReference type="SUPFAM" id="SSF144091">
    <property type="entry name" value="Rhomboid-like"/>
    <property type="match status" value="1"/>
</dbReference>
<proteinExistence type="inferred from homology"/>
<evidence type="ECO:0000256" key="2">
    <source>
        <dbReference type="ARBA" id="ARBA00008917"/>
    </source>
</evidence>
<keyword evidence="5 7" id="KW-1133">Transmembrane helix</keyword>
<keyword evidence="6 7" id="KW-0472">Membrane</keyword>
<dbReference type="GO" id="GO:0010498">
    <property type="term" value="P:proteasomal protein catabolic process"/>
    <property type="evidence" value="ECO:0007669"/>
    <property type="project" value="UniProtKB-ARBA"/>
</dbReference>
<sequence>MSDLGDWFRSIPLITRYWFAGSIAVPLVGKLGLVSPVNLFLWPDAFIHRFQIWRPITATFFFPVGPGTGFLYLVNLYFLYQYSSRLETAGAFDGRPADYMFMLLFNWICIVLLMIPLIMSVLYVWAQLNRDMIVSFWFGTRFKRPVTFHGLFWDSTTSLVDLINELIGNLVGHLYFFLMFKYPMDLGGRNFLSTPQFLYRWLPNRRGGVSGFGVPPASMRRAAEDQQGGGRHNWGQGFRLGDQ</sequence>
<feature type="transmembrane region" description="Helical" evidence="7">
    <location>
        <begin position="60"/>
        <end position="80"/>
    </location>
</feature>
<evidence type="ECO:0000256" key="6">
    <source>
        <dbReference type="ARBA" id="ARBA00023136"/>
    </source>
</evidence>
<comment type="similarity">
    <text evidence="2 7">Belongs to the derlin family.</text>
</comment>
<reference evidence="9" key="3">
    <citation type="submission" date="2025-09" db="UniProtKB">
        <authorList>
            <consortium name="Ensembl"/>
        </authorList>
    </citation>
    <scope>IDENTIFICATION</scope>
</reference>
<organism evidence="9 10">
    <name type="scientific">Taeniopygia guttata</name>
    <name type="common">Zebra finch</name>
    <name type="synonym">Poephila guttata</name>
    <dbReference type="NCBI Taxonomy" id="59729"/>
    <lineage>
        <taxon>Eukaryota</taxon>
        <taxon>Metazoa</taxon>
        <taxon>Chordata</taxon>
        <taxon>Craniata</taxon>
        <taxon>Vertebrata</taxon>
        <taxon>Euteleostomi</taxon>
        <taxon>Archelosauria</taxon>
        <taxon>Archosauria</taxon>
        <taxon>Dinosauria</taxon>
        <taxon>Saurischia</taxon>
        <taxon>Theropoda</taxon>
        <taxon>Coelurosauria</taxon>
        <taxon>Aves</taxon>
        <taxon>Neognathae</taxon>
        <taxon>Neoaves</taxon>
        <taxon>Telluraves</taxon>
        <taxon>Australaves</taxon>
        <taxon>Passeriformes</taxon>
        <taxon>Passeroidea</taxon>
        <taxon>Estrildidae</taxon>
        <taxon>Estrildinae</taxon>
        <taxon>Taeniopygia</taxon>
    </lineage>
</organism>
<keyword evidence="3 7" id="KW-0812">Transmembrane</keyword>
<dbReference type="GO" id="GO:0005789">
    <property type="term" value="C:endoplasmic reticulum membrane"/>
    <property type="evidence" value="ECO:0007669"/>
    <property type="project" value="UniProtKB-SubCell"/>
</dbReference>
<dbReference type="InterPro" id="IPR007599">
    <property type="entry name" value="DER1"/>
</dbReference>
<dbReference type="Ensembl" id="ENSTGUT00000012926.2">
    <property type="protein sequence ID" value="ENSTGUP00000012781.2"/>
    <property type="gene ID" value="ENSTGUG00000027312.1"/>
</dbReference>
<feature type="transmembrane region" description="Helical" evidence="7">
    <location>
        <begin position="101"/>
        <end position="126"/>
    </location>
</feature>
<comment type="function">
    <text evidence="7">Functional component of endoplasmic reticulum-associated degradation (ERAD) for misfolded lumenal proteins. May act by forming a channel that allows the retrotranslocation of misfolded proteins into the cytosol where they are ubiquitinated and degraded by the proteasome.</text>
</comment>
<feature type="transmembrane region" description="Helical" evidence="7">
    <location>
        <begin position="17"/>
        <end position="40"/>
    </location>
</feature>
<comment type="subcellular location">
    <subcellularLocation>
        <location evidence="1 7">Endoplasmic reticulum membrane</location>
        <topology evidence="1 7">Multi-pass membrane protein</topology>
    </subcellularLocation>
</comment>
<keyword evidence="10" id="KW-1185">Reference proteome</keyword>
<protein>
    <recommendedName>
        <fullName evidence="7">Derlin</fullName>
    </recommendedName>
</protein>
<dbReference type="STRING" id="59729.ENSTGUP00000037150"/>
<dbReference type="GeneTree" id="ENSGT00530000063156"/>
<name>H0ZQ94_TAEGU</name>
<evidence type="ECO:0000256" key="7">
    <source>
        <dbReference type="RuleBase" id="RU363059"/>
    </source>
</evidence>
<feature type="transmembrane region" description="Helical" evidence="7">
    <location>
        <begin position="162"/>
        <end position="180"/>
    </location>
</feature>
<dbReference type="InterPro" id="IPR035952">
    <property type="entry name" value="Rhomboid-like_sf"/>
</dbReference>
<feature type="region of interest" description="Disordered" evidence="8">
    <location>
        <begin position="220"/>
        <end position="243"/>
    </location>
</feature>
<evidence type="ECO:0000256" key="3">
    <source>
        <dbReference type="ARBA" id="ARBA00022692"/>
    </source>
</evidence>
<keyword evidence="4 7" id="KW-0256">Endoplasmic reticulum</keyword>
<evidence type="ECO:0000256" key="8">
    <source>
        <dbReference type="SAM" id="MobiDB-lite"/>
    </source>
</evidence>
<reference evidence="9" key="2">
    <citation type="submission" date="2025-08" db="UniProtKB">
        <authorList>
            <consortium name="Ensembl"/>
        </authorList>
    </citation>
    <scope>IDENTIFICATION</scope>
</reference>
<evidence type="ECO:0000313" key="10">
    <source>
        <dbReference type="Proteomes" id="UP000007754"/>
    </source>
</evidence>